<accession>A0A8S9YHP2</accession>
<evidence type="ECO:0008006" key="4">
    <source>
        <dbReference type="Google" id="ProtNLM"/>
    </source>
</evidence>
<evidence type="ECO:0000313" key="3">
    <source>
        <dbReference type="Proteomes" id="UP000822476"/>
    </source>
</evidence>
<dbReference type="Gene3D" id="1.20.5.190">
    <property type="match status" value="1"/>
</dbReference>
<reference evidence="2" key="1">
    <citation type="submission" date="2019-07" db="EMBL/GenBank/DDBJ databases">
        <title>Annotation for the trematode Paragonimus miyazaki's.</title>
        <authorList>
            <person name="Choi Y.-J."/>
        </authorList>
    </citation>
    <scope>NUCLEOTIDE SEQUENCE</scope>
    <source>
        <strain evidence="2">Japan</strain>
    </source>
</reference>
<dbReference type="InterPro" id="IPR027417">
    <property type="entry name" value="P-loop_NTPase"/>
</dbReference>
<evidence type="ECO:0000313" key="2">
    <source>
        <dbReference type="EMBL" id="KAF7233365.1"/>
    </source>
</evidence>
<feature type="region of interest" description="Disordered" evidence="1">
    <location>
        <begin position="203"/>
        <end position="222"/>
    </location>
</feature>
<evidence type="ECO:0000256" key="1">
    <source>
        <dbReference type="SAM" id="MobiDB-lite"/>
    </source>
</evidence>
<gene>
    <name evidence="2" type="ORF">EG68_05037</name>
</gene>
<dbReference type="Pfam" id="PF00612">
    <property type="entry name" value="IQ"/>
    <property type="match status" value="3"/>
</dbReference>
<dbReference type="SUPFAM" id="SSF52540">
    <property type="entry name" value="P-loop containing nucleoside triphosphate hydrolases"/>
    <property type="match status" value="1"/>
</dbReference>
<dbReference type="SMART" id="SM00015">
    <property type="entry name" value="IQ"/>
    <property type="match status" value="3"/>
</dbReference>
<dbReference type="EMBL" id="JTDE01021119">
    <property type="protein sequence ID" value="KAF7233365.1"/>
    <property type="molecule type" value="Genomic_DNA"/>
</dbReference>
<organism evidence="2 3">
    <name type="scientific">Paragonimus skrjabini miyazakii</name>
    <dbReference type="NCBI Taxonomy" id="59628"/>
    <lineage>
        <taxon>Eukaryota</taxon>
        <taxon>Metazoa</taxon>
        <taxon>Spiralia</taxon>
        <taxon>Lophotrochozoa</taxon>
        <taxon>Platyhelminthes</taxon>
        <taxon>Trematoda</taxon>
        <taxon>Digenea</taxon>
        <taxon>Plagiorchiida</taxon>
        <taxon>Troglotremata</taxon>
        <taxon>Troglotrematidae</taxon>
        <taxon>Paragonimus</taxon>
    </lineage>
</organism>
<dbReference type="OrthoDB" id="190375at2759"/>
<dbReference type="Proteomes" id="UP000822476">
    <property type="component" value="Unassembled WGS sequence"/>
</dbReference>
<proteinExistence type="predicted"/>
<dbReference type="InterPro" id="IPR000048">
    <property type="entry name" value="IQ_motif_EF-hand-BS"/>
</dbReference>
<sequence>MTNHTILLQFMDEFNRELCASYKNSNELRVFEYNAAVCIQAWFRGIRIRCYLKFLNGCCVTIQKLWRGFLGRRVYRRMLSEAVVQMRRNHYAQCAAKIQSVWRGYRSRKYRFNFYARKVYLETLKEVGKYIRTRLSEYEHDQDDHQQVTVETNEQDRLWEWAKLHHYFISTFAQPGVYNAPNKSGPKTIEQLLQSVRSDLAKESMPDYKHRRTDAHKSTEEGTNVKFPPIVETRPKGPFRATEEVRQWRNAPLSLSLRVTTDYFSLEKAREQLKFDEWAGRVHDKPFHTGTVPSPKYQRMHMTTSEYGPISYGTKHFRFYEDTDESQARKIIQEESQNGRTKSAKPRFRTVLPPIAVFDRFNKEYIPGYAEGYTGVDSKHCS</sequence>
<keyword evidence="3" id="KW-1185">Reference proteome</keyword>
<dbReference type="PROSITE" id="PS50096">
    <property type="entry name" value="IQ"/>
    <property type="match status" value="3"/>
</dbReference>
<name>A0A8S9YHP2_9TREM</name>
<dbReference type="CDD" id="cd23767">
    <property type="entry name" value="IQCD"/>
    <property type="match status" value="1"/>
</dbReference>
<protein>
    <recommendedName>
        <fullName evidence="4">Spermatogenesis-associated protein 17</fullName>
    </recommendedName>
</protein>
<comment type="caution">
    <text evidence="2">The sequence shown here is derived from an EMBL/GenBank/DDBJ whole genome shotgun (WGS) entry which is preliminary data.</text>
</comment>
<dbReference type="AlphaFoldDB" id="A0A8S9YHP2"/>